<accession>E6W080</accession>
<dbReference type="Pfam" id="PF01136">
    <property type="entry name" value="Peptidase_U32"/>
    <property type="match status" value="1"/>
</dbReference>
<dbReference type="RefSeq" id="WP_013505095.1">
    <property type="nucleotide sequence ID" value="NC_014836.1"/>
</dbReference>
<evidence type="ECO:0000313" key="2">
    <source>
        <dbReference type="Proteomes" id="UP000002572"/>
    </source>
</evidence>
<reference evidence="1 2" key="1">
    <citation type="submission" date="2010-12" db="EMBL/GenBank/DDBJ databases">
        <title>Complete sequence of Desulfurispirillum indicum S5.</title>
        <authorList>
            <consortium name="US DOE Joint Genome Institute"/>
            <person name="Lucas S."/>
            <person name="Copeland A."/>
            <person name="Lapidus A."/>
            <person name="Cheng J.-F."/>
            <person name="Goodwin L."/>
            <person name="Pitluck S."/>
            <person name="Chertkov O."/>
            <person name="Held B."/>
            <person name="Detter J.C."/>
            <person name="Han C."/>
            <person name="Tapia R."/>
            <person name="Land M."/>
            <person name="Hauser L."/>
            <person name="Kyrpides N."/>
            <person name="Ivanova N."/>
            <person name="Mikhailova N."/>
            <person name="Haggblom M."/>
            <person name="Rauschenbach I."/>
            <person name="Bini E."/>
            <person name="Woyke T."/>
        </authorList>
    </citation>
    <scope>NUCLEOTIDE SEQUENCE [LARGE SCALE GENOMIC DNA]</scope>
    <source>
        <strain evidence="2">ATCC BAA-1389 / DSM 22839 / S5</strain>
    </source>
</reference>
<evidence type="ECO:0000313" key="1">
    <source>
        <dbReference type="EMBL" id="ADU65206.1"/>
    </source>
</evidence>
<dbReference type="InParanoid" id="E6W080"/>
<dbReference type="eggNOG" id="COG0826">
    <property type="taxonomic scope" value="Bacteria"/>
</dbReference>
<gene>
    <name evidence="1" type="ordered locus">Selin_0453</name>
</gene>
<dbReference type="EMBL" id="CP002432">
    <property type="protein sequence ID" value="ADU65206.1"/>
    <property type="molecule type" value="Genomic_DNA"/>
</dbReference>
<proteinExistence type="predicted"/>
<dbReference type="AlphaFoldDB" id="E6W080"/>
<organism evidence="1 2">
    <name type="scientific">Desulfurispirillum indicum (strain ATCC BAA-1389 / DSM 22839 / S5)</name>
    <dbReference type="NCBI Taxonomy" id="653733"/>
    <lineage>
        <taxon>Bacteria</taxon>
        <taxon>Pseudomonadati</taxon>
        <taxon>Chrysiogenota</taxon>
        <taxon>Chrysiogenia</taxon>
        <taxon>Chrysiogenales</taxon>
        <taxon>Chrysiogenaceae</taxon>
        <taxon>Desulfurispirillum</taxon>
    </lineage>
</organism>
<dbReference type="InterPro" id="IPR051454">
    <property type="entry name" value="RNA/ubiquinone_mod_enzymes"/>
</dbReference>
<dbReference type="HOGENOM" id="CLU_775507_0_0_0"/>
<dbReference type="KEGG" id="din:Selin_0453"/>
<evidence type="ECO:0008006" key="3">
    <source>
        <dbReference type="Google" id="ProtNLM"/>
    </source>
</evidence>
<dbReference type="STRING" id="653733.Selin_0453"/>
<dbReference type="Proteomes" id="UP000002572">
    <property type="component" value="Chromosome"/>
</dbReference>
<dbReference type="PANTHER" id="PTHR30217">
    <property type="entry name" value="PEPTIDASE U32 FAMILY"/>
    <property type="match status" value="1"/>
</dbReference>
<protein>
    <recommendedName>
        <fullName evidence="3">Peptidase U32</fullName>
    </recommendedName>
</protein>
<keyword evidence="2" id="KW-1185">Reference proteome</keyword>
<dbReference type="InterPro" id="IPR001539">
    <property type="entry name" value="Peptidase_U32"/>
</dbReference>
<name>E6W080_DESIS</name>
<sequence length="357" mass="39807">MNGKFVVCSADDIRSVQEYGVKRVIIPWAAASQGSGVFLPELEAMLTQAHDGGMQVDLAADILPDDSQLDALMDEFRRTDLLRPGRIQGVRLQNIGLARVIRQAYPHLKVIFDVRSGGNHPAYYTWLQRMGLDGAVLSRELSLESLPDFFRSAGAPFSFELRVFGAIAFFSSRRALLDMAVGQTCLLEEPSRPGQRFLLERGNDSVLHHSRYLDLRGHLGRLQSWPLTLVLDYRHVCTCREMLAYWFDGREFAALHGLAPMADPQLPREESRPPSDAQEPVARLLDVKRSRYLVAEVFAGLADGEELLCQSPEGKCFSLRWQPRKTWSGSPGSSLALLPWVKGATVGAVLMRKDVDG</sequence>